<dbReference type="AlphaFoldDB" id="A0A8J2Z6A7"/>
<evidence type="ECO:0000259" key="5">
    <source>
        <dbReference type="Pfam" id="PF25963"/>
    </source>
</evidence>
<evidence type="ECO:0000256" key="2">
    <source>
        <dbReference type="SAM" id="Coils"/>
    </source>
</evidence>
<reference evidence="6" key="2">
    <citation type="submission" date="2020-09" db="EMBL/GenBank/DDBJ databases">
        <authorList>
            <person name="Sun Q."/>
            <person name="Zhou Y."/>
        </authorList>
    </citation>
    <scope>NUCLEOTIDE SEQUENCE</scope>
    <source>
        <strain evidence="6">CGMCC 1.15758</strain>
    </source>
</reference>
<sequence length="290" mass="32274">MSALFNLLKRSKVVVSIIVLLAIAYVGYFWATRSTSTDNAYVVANIQSVAAEVSGKVEEVYVNNNQMVTKGTLLFSLNPKPYEMKLQEVNLNLQALQVAYLAAKELLANYAQKDLLQQNASELQLLKTKVNAAEIKVQQAQLAVDNAKSQLAATKVYAVENGIVSNLFLAKGTLVQAYQSLFSFIDTNQWWVQANFKETDLADVKKGDKATIRLRMYMGDKVYQGTVADTNWAVGRRAVDSADLLQSVPQENQWLLLPQRFPVMIKIDHPDPKFPLHVGASAYVTIEPTK</sequence>
<feature type="coiled-coil region" evidence="2">
    <location>
        <begin position="116"/>
        <end position="150"/>
    </location>
</feature>
<feature type="domain" description="Multidrug resistance protein MdtA-like barrel-sandwich hybrid" evidence="4">
    <location>
        <begin position="47"/>
        <end position="182"/>
    </location>
</feature>
<dbReference type="SUPFAM" id="SSF111369">
    <property type="entry name" value="HlyD-like secretion proteins"/>
    <property type="match status" value="1"/>
</dbReference>
<dbReference type="InterPro" id="IPR050393">
    <property type="entry name" value="MFP_Efflux_Pump"/>
</dbReference>
<name>A0A8J2Z6A7_9GAMM</name>
<gene>
    <name evidence="6" type="ORF">GCM10010995_23700</name>
</gene>
<accession>A0A8J2Z6A7</accession>
<evidence type="ECO:0000256" key="1">
    <source>
        <dbReference type="ARBA" id="ARBA00009477"/>
    </source>
</evidence>
<dbReference type="Gene3D" id="2.40.50.100">
    <property type="match status" value="1"/>
</dbReference>
<dbReference type="PANTHER" id="PTHR30367:SF1">
    <property type="entry name" value="MULTIDRUG RESISTANCE PROTEIN MDTN"/>
    <property type="match status" value="1"/>
</dbReference>
<dbReference type="InterPro" id="IPR058634">
    <property type="entry name" value="AaeA-lik-b-barrel"/>
</dbReference>
<keyword evidence="3" id="KW-0812">Transmembrane</keyword>
<keyword evidence="7" id="KW-1185">Reference proteome</keyword>
<evidence type="ECO:0000259" key="4">
    <source>
        <dbReference type="Pfam" id="PF25917"/>
    </source>
</evidence>
<feature type="domain" description="p-hydroxybenzoic acid efflux pump subunit AaeA-like beta-barrel" evidence="5">
    <location>
        <begin position="190"/>
        <end position="286"/>
    </location>
</feature>
<dbReference type="InterPro" id="IPR058625">
    <property type="entry name" value="MdtA-like_BSH"/>
</dbReference>
<dbReference type="Gene3D" id="2.40.30.170">
    <property type="match status" value="1"/>
</dbReference>
<keyword evidence="3" id="KW-0472">Membrane</keyword>
<dbReference type="PANTHER" id="PTHR30367">
    <property type="entry name" value="P-HYDROXYBENZOIC ACID EFFLUX PUMP SUBUNIT AAEA-RELATED"/>
    <property type="match status" value="1"/>
</dbReference>
<organism evidence="6 7">
    <name type="scientific">Cysteiniphilum litorale</name>
    <dbReference type="NCBI Taxonomy" id="2056700"/>
    <lineage>
        <taxon>Bacteria</taxon>
        <taxon>Pseudomonadati</taxon>
        <taxon>Pseudomonadota</taxon>
        <taxon>Gammaproteobacteria</taxon>
        <taxon>Thiotrichales</taxon>
        <taxon>Fastidiosibacteraceae</taxon>
        <taxon>Cysteiniphilum</taxon>
    </lineage>
</organism>
<comment type="similarity">
    <text evidence="1">Belongs to the membrane fusion protein (MFP) (TC 8.A.1) family.</text>
</comment>
<dbReference type="Pfam" id="PF25917">
    <property type="entry name" value="BSH_RND"/>
    <property type="match status" value="1"/>
</dbReference>
<dbReference type="RefSeq" id="WP_117003688.1">
    <property type="nucleotide sequence ID" value="NZ_BMJS01000036.1"/>
</dbReference>
<reference evidence="6" key="1">
    <citation type="journal article" date="2014" name="Int. J. Syst. Evol. Microbiol.">
        <title>Complete genome sequence of Corynebacterium casei LMG S-19264T (=DSM 44701T), isolated from a smear-ripened cheese.</title>
        <authorList>
            <consortium name="US DOE Joint Genome Institute (JGI-PGF)"/>
            <person name="Walter F."/>
            <person name="Albersmeier A."/>
            <person name="Kalinowski J."/>
            <person name="Ruckert C."/>
        </authorList>
    </citation>
    <scope>NUCLEOTIDE SEQUENCE</scope>
    <source>
        <strain evidence="6">CGMCC 1.15758</strain>
    </source>
</reference>
<feature type="transmembrane region" description="Helical" evidence="3">
    <location>
        <begin position="12"/>
        <end position="31"/>
    </location>
</feature>
<dbReference type="Proteomes" id="UP000636949">
    <property type="component" value="Unassembled WGS sequence"/>
</dbReference>
<dbReference type="OrthoDB" id="9811754at2"/>
<evidence type="ECO:0000313" key="6">
    <source>
        <dbReference type="EMBL" id="GGG05479.1"/>
    </source>
</evidence>
<protein>
    <submittedName>
        <fullName evidence="6">Multidrug transporter</fullName>
    </submittedName>
</protein>
<evidence type="ECO:0000313" key="7">
    <source>
        <dbReference type="Proteomes" id="UP000636949"/>
    </source>
</evidence>
<keyword evidence="3" id="KW-1133">Transmembrane helix</keyword>
<comment type="caution">
    <text evidence="6">The sequence shown here is derived from an EMBL/GenBank/DDBJ whole genome shotgun (WGS) entry which is preliminary data.</text>
</comment>
<dbReference type="Pfam" id="PF25963">
    <property type="entry name" value="Beta-barrel_AAEA"/>
    <property type="match status" value="1"/>
</dbReference>
<keyword evidence="2" id="KW-0175">Coiled coil</keyword>
<dbReference type="EMBL" id="BMJS01000036">
    <property type="protein sequence ID" value="GGG05479.1"/>
    <property type="molecule type" value="Genomic_DNA"/>
</dbReference>
<evidence type="ECO:0000256" key="3">
    <source>
        <dbReference type="SAM" id="Phobius"/>
    </source>
</evidence>
<proteinExistence type="inferred from homology"/>